<keyword evidence="8" id="KW-0159">Chromosome partition</keyword>
<dbReference type="InterPro" id="IPR027417">
    <property type="entry name" value="P-loop_NTPase"/>
</dbReference>
<dbReference type="InterPro" id="IPR002543">
    <property type="entry name" value="FtsK_dom"/>
</dbReference>
<evidence type="ECO:0000256" key="14">
    <source>
        <dbReference type="PROSITE-ProRule" id="PRU00289"/>
    </source>
</evidence>
<feature type="transmembrane region" description="Helical" evidence="15">
    <location>
        <begin position="144"/>
        <end position="167"/>
    </location>
</feature>
<evidence type="ECO:0000259" key="16">
    <source>
        <dbReference type="PROSITE" id="PS50901"/>
    </source>
</evidence>
<evidence type="ECO:0000256" key="13">
    <source>
        <dbReference type="ARBA" id="ARBA00023306"/>
    </source>
</evidence>
<evidence type="ECO:0000256" key="4">
    <source>
        <dbReference type="ARBA" id="ARBA00022475"/>
    </source>
</evidence>
<evidence type="ECO:0000256" key="7">
    <source>
        <dbReference type="ARBA" id="ARBA00022741"/>
    </source>
</evidence>
<dbReference type="EMBL" id="RAXT01000028">
    <property type="protein sequence ID" value="RKG37060.1"/>
    <property type="molecule type" value="Genomic_DNA"/>
</dbReference>
<feature type="transmembrane region" description="Helical" evidence="15">
    <location>
        <begin position="12"/>
        <end position="35"/>
    </location>
</feature>
<evidence type="ECO:0000256" key="12">
    <source>
        <dbReference type="ARBA" id="ARBA00023136"/>
    </source>
</evidence>
<evidence type="ECO:0000256" key="6">
    <source>
        <dbReference type="ARBA" id="ARBA00022692"/>
    </source>
</evidence>
<feature type="domain" description="FtsK" evidence="16">
    <location>
        <begin position="712"/>
        <end position="926"/>
    </location>
</feature>
<dbReference type="Pfam" id="PF09397">
    <property type="entry name" value="FtsK_gamma"/>
    <property type="match status" value="1"/>
</dbReference>
<evidence type="ECO:0000256" key="2">
    <source>
        <dbReference type="ARBA" id="ARBA00006474"/>
    </source>
</evidence>
<evidence type="ECO:0000256" key="5">
    <source>
        <dbReference type="ARBA" id="ARBA00022618"/>
    </source>
</evidence>
<dbReference type="GO" id="GO:0003677">
    <property type="term" value="F:DNA binding"/>
    <property type="evidence" value="ECO:0007669"/>
    <property type="project" value="UniProtKB-KW"/>
</dbReference>
<dbReference type="Gene3D" id="3.40.50.300">
    <property type="entry name" value="P-loop containing nucleotide triphosphate hydrolases"/>
    <property type="match status" value="1"/>
</dbReference>
<dbReference type="GO" id="GO:0007059">
    <property type="term" value="P:chromosome segregation"/>
    <property type="evidence" value="ECO:0007669"/>
    <property type="project" value="UniProtKB-KW"/>
</dbReference>
<dbReference type="Pfam" id="PF17854">
    <property type="entry name" value="FtsK_alpha"/>
    <property type="match status" value="1"/>
</dbReference>
<evidence type="ECO:0000256" key="8">
    <source>
        <dbReference type="ARBA" id="ARBA00022829"/>
    </source>
</evidence>
<name>A0A3A8F1Y8_9GAMM</name>
<reference evidence="17 18" key="1">
    <citation type="submission" date="2018-09" db="EMBL/GenBank/DDBJ databases">
        <title>The draft genome of Acinetobacter spp. strains.</title>
        <authorList>
            <person name="Qin J."/>
            <person name="Feng Y."/>
            <person name="Zong Z."/>
        </authorList>
    </citation>
    <scope>NUCLEOTIDE SEQUENCE [LARGE SCALE GENOMIC DNA]</scope>
    <source>
        <strain evidence="17 18">WCHAc060115</strain>
    </source>
</reference>
<feature type="transmembrane region" description="Helical" evidence="15">
    <location>
        <begin position="63"/>
        <end position="87"/>
    </location>
</feature>
<keyword evidence="13" id="KW-0131">Cell cycle</keyword>
<evidence type="ECO:0000256" key="11">
    <source>
        <dbReference type="ARBA" id="ARBA00023125"/>
    </source>
</evidence>
<dbReference type="Pfam" id="PF01580">
    <property type="entry name" value="FtsK_SpoIIIE"/>
    <property type="match status" value="1"/>
</dbReference>
<dbReference type="PROSITE" id="PS50901">
    <property type="entry name" value="FTSK"/>
    <property type="match status" value="1"/>
</dbReference>
<dbReference type="Gene3D" id="1.10.10.10">
    <property type="entry name" value="Winged helix-like DNA-binding domain superfamily/Winged helix DNA-binding domain"/>
    <property type="match status" value="1"/>
</dbReference>
<feature type="binding site" evidence="14">
    <location>
        <begin position="729"/>
        <end position="736"/>
    </location>
    <ligand>
        <name>ATP</name>
        <dbReference type="ChEBI" id="CHEBI:30616"/>
    </ligand>
</feature>
<proteinExistence type="inferred from homology"/>
<keyword evidence="5" id="KW-0132">Cell division</keyword>
<dbReference type="GO" id="GO:0005886">
    <property type="term" value="C:plasma membrane"/>
    <property type="evidence" value="ECO:0007669"/>
    <property type="project" value="UniProtKB-SubCell"/>
</dbReference>
<dbReference type="CDD" id="cd01127">
    <property type="entry name" value="TrwB_TraG_TraD_VirD4"/>
    <property type="match status" value="1"/>
</dbReference>
<dbReference type="InterPro" id="IPR025199">
    <property type="entry name" value="FtsK_4TM"/>
</dbReference>
<evidence type="ECO:0000256" key="10">
    <source>
        <dbReference type="ARBA" id="ARBA00022989"/>
    </source>
</evidence>
<dbReference type="InterPro" id="IPR050206">
    <property type="entry name" value="FtsK/SpoIIIE/SftA"/>
</dbReference>
<evidence type="ECO:0000313" key="17">
    <source>
        <dbReference type="EMBL" id="RKG37060.1"/>
    </source>
</evidence>
<comment type="similarity">
    <text evidence="2">Belongs to the FtsK/SpoIIIE/SftA family.</text>
</comment>
<dbReference type="RefSeq" id="WP_120384541.1">
    <property type="nucleotide sequence ID" value="NZ_RAXT01000028.1"/>
</dbReference>
<dbReference type="SUPFAM" id="SSF52540">
    <property type="entry name" value="P-loop containing nucleoside triphosphate hydrolases"/>
    <property type="match status" value="1"/>
</dbReference>
<accession>A0A3A8F1Y8</accession>
<dbReference type="PANTHER" id="PTHR22683">
    <property type="entry name" value="SPORULATION PROTEIN RELATED"/>
    <property type="match status" value="1"/>
</dbReference>
<keyword evidence="11" id="KW-0238">DNA-binding</keyword>
<sequence>MTAVSNVYAQRFLTTIFLISFGIYLFLATVTYTPFDPGWMHLSSDTQQVSNASGVAGAWIADLLFGFLGWASLLIPVFIFVEAVQVWWPRSFLSRPFRYAAQFFILLASASLLYLIWNVPADTLANASGGIIGYELGESLTQLITIYGAVALLIILLGVLFTLAFGIQWNKTWSTLKATPAYLQELFYRNVPESESAFDLTTPQRNKSRSATQKPEPIIAQAEFVESDDQTATKEHLVVKNTKHSQTAERLFDDMLEQEHDTQHHSKFDQDDFGDIDDLELERTLEKAHRLEQESKRTVSSGEVWKALQQDQDHNRDIDALLKASEDDSVDHSDIRIDSKQQYAFNEPEHFARDSVEVKQNHQAKSLNWDDDQVFDELLAVVPNTQTATDVHSPFNRETLQTPAQTEDHLNQTSGNHSEHTFAELNHHPSATTLASAATVNLANELDDLAMLADDDFMDVDNDQLQNNHQNNQAEHQGAERTTANYAQSTAFARAAIQTNLQTTSLVSEEEKSLISSDKDAFRDAWQETAGKPQDDIENQTQIDDDFDLDAPLTDAYGRPMSRAMQVAQKRRDLPTLPGLELLDKVDPNKKVNFTAEQLSRLSELLEIKLQEFNVKAKVIEAQPGPVVTRFELDLAPGVKASKVTNISRDLARSMSMASVRVVEVIPGKPYIGIEVPNSTREMVRLIELLETPMFKDPSGMLSMAMGKDISGNPVITDLGKAPHMLVAGTTGSGKSVAVNSMILSMLLKYTPDQLRLILIDPKQLELANYNDIPHLLTPVVTDMKDAVSALNWCVNEMERRYKLMSFLKIRKLADYNRKVEEAIANGEDLIDPTWKPSDSVMQERAPRLQPLPSIVIVADEFADMIMQVGKKAEEMITRLAQKSRAAGIHLLLATQRPSVDVITGLIKANIPTRVALRVNSKIDSRTILDGGGAEDLLGHGDMLFLGPGKIDPERVHGAFISDDEVNRICDAWRERGDPDYIDEILTPYDEEPSSRGFEEGDGDPNRDALYDQCVSFVLETRKVSVSSLQRKFSLGYNRAARIVDQMQEQGIVSEQGANGKRDILV</sequence>
<dbReference type="Pfam" id="PF13491">
    <property type="entry name" value="FtsK_4TM"/>
    <property type="match status" value="1"/>
</dbReference>
<dbReference type="AlphaFoldDB" id="A0A3A8F1Y8"/>
<dbReference type="InterPro" id="IPR041027">
    <property type="entry name" value="FtsK_alpha"/>
</dbReference>
<gene>
    <name evidence="17" type="ORF">D7V20_12250</name>
</gene>
<dbReference type="InterPro" id="IPR018541">
    <property type="entry name" value="Ftsk_gamma"/>
</dbReference>
<organism evidence="17 18">
    <name type="scientific">Acinetobacter rongchengensis</name>
    <dbReference type="NCBI Taxonomy" id="2419601"/>
    <lineage>
        <taxon>Bacteria</taxon>
        <taxon>Pseudomonadati</taxon>
        <taxon>Pseudomonadota</taxon>
        <taxon>Gammaproteobacteria</taxon>
        <taxon>Moraxellales</taxon>
        <taxon>Moraxellaceae</taxon>
        <taxon>Acinetobacter</taxon>
    </lineage>
</organism>
<keyword evidence="12 15" id="KW-0472">Membrane</keyword>
<comment type="subcellular location">
    <subcellularLocation>
        <location evidence="1">Cell membrane</location>
        <topology evidence="1">Multi-pass membrane protein</topology>
    </subcellularLocation>
</comment>
<keyword evidence="10 15" id="KW-1133">Transmembrane helix</keyword>
<keyword evidence="6 15" id="KW-0812">Transmembrane</keyword>
<dbReference type="GO" id="GO:0005524">
    <property type="term" value="F:ATP binding"/>
    <property type="evidence" value="ECO:0007669"/>
    <property type="project" value="UniProtKB-UniRule"/>
</dbReference>
<dbReference type="SUPFAM" id="SSF46785">
    <property type="entry name" value="Winged helix' DNA-binding domain"/>
    <property type="match status" value="1"/>
</dbReference>
<dbReference type="Gene3D" id="3.30.980.40">
    <property type="match status" value="1"/>
</dbReference>
<protein>
    <recommendedName>
        <fullName evidence="3">DNA translocase FtsK</fullName>
    </recommendedName>
</protein>
<dbReference type="SMART" id="SM00843">
    <property type="entry name" value="Ftsk_gamma"/>
    <property type="match status" value="1"/>
</dbReference>
<keyword evidence="9 14" id="KW-0067">ATP-binding</keyword>
<keyword evidence="7 14" id="KW-0547">Nucleotide-binding</keyword>
<dbReference type="GO" id="GO:0051301">
    <property type="term" value="P:cell division"/>
    <property type="evidence" value="ECO:0007669"/>
    <property type="project" value="UniProtKB-KW"/>
</dbReference>
<comment type="caution">
    <text evidence="17">The sequence shown here is derived from an EMBL/GenBank/DDBJ whole genome shotgun (WGS) entry which is preliminary data.</text>
</comment>
<dbReference type="InterPro" id="IPR036390">
    <property type="entry name" value="WH_DNA-bd_sf"/>
</dbReference>
<evidence type="ECO:0000313" key="18">
    <source>
        <dbReference type="Proteomes" id="UP000280405"/>
    </source>
</evidence>
<evidence type="ECO:0000256" key="1">
    <source>
        <dbReference type="ARBA" id="ARBA00004651"/>
    </source>
</evidence>
<dbReference type="OrthoDB" id="9807790at2"/>
<dbReference type="Proteomes" id="UP000280405">
    <property type="component" value="Unassembled WGS sequence"/>
</dbReference>
<keyword evidence="4" id="KW-1003">Cell membrane</keyword>
<evidence type="ECO:0000256" key="9">
    <source>
        <dbReference type="ARBA" id="ARBA00022840"/>
    </source>
</evidence>
<dbReference type="InterPro" id="IPR036388">
    <property type="entry name" value="WH-like_DNA-bd_sf"/>
</dbReference>
<evidence type="ECO:0000256" key="3">
    <source>
        <dbReference type="ARBA" id="ARBA00020887"/>
    </source>
</evidence>
<keyword evidence="18" id="KW-1185">Reference proteome</keyword>
<evidence type="ECO:0000256" key="15">
    <source>
        <dbReference type="SAM" id="Phobius"/>
    </source>
</evidence>
<dbReference type="PANTHER" id="PTHR22683:SF41">
    <property type="entry name" value="DNA TRANSLOCASE FTSK"/>
    <property type="match status" value="1"/>
</dbReference>